<dbReference type="InterPro" id="IPR011006">
    <property type="entry name" value="CheY-like_superfamily"/>
</dbReference>
<evidence type="ECO:0000259" key="2">
    <source>
        <dbReference type="PROSITE" id="PS50110"/>
    </source>
</evidence>
<proteinExistence type="predicted"/>
<reference evidence="3 4" key="1">
    <citation type="submission" date="2020-01" db="EMBL/GenBank/DDBJ databases">
        <title>Sulfitobacter sediminilitoris sp. nov., isolated from a tidal flat.</title>
        <authorList>
            <person name="Park S."/>
            <person name="Yoon J.-H."/>
        </authorList>
    </citation>
    <scope>NUCLEOTIDE SEQUENCE [LARGE SCALE GENOMIC DNA]</scope>
    <source>
        <strain evidence="3 4">JBTF-M27</strain>
    </source>
</reference>
<dbReference type="SMART" id="SM00448">
    <property type="entry name" value="REC"/>
    <property type="match status" value="1"/>
</dbReference>
<feature type="domain" description="Response regulatory" evidence="2">
    <location>
        <begin position="12"/>
        <end position="136"/>
    </location>
</feature>
<evidence type="ECO:0000313" key="3">
    <source>
        <dbReference type="EMBL" id="NEK22387.1"/>
    </source>
</evidence>
<name>A0A6P0C944_9RHOB</name>
<keyword evidence="4" id="KW-1185">Reference proteome</keyword>
<dbReference type="GO" id="GO:0000160">
    <property type="term" value="P:phosphorelay signal transduction system"/>
    <property type="evidence" value="ECO:0007669"/>
    <property type="project" value="InterPro"/>
</dbReference>
<dbReference type="Gene3D" id="3.40.50.2300">
    <property type="match status" value="1"/>
</dbReference>
<dbReference type="EMBL" id="JAABNT010000004">
    <property type="protein sequence ID" value="NEK22387.1"/>
    <property type="molecule type" value="Genomic_DNA"/>
</dbReference>
<dbReference type="InterPro" id="IPR001789">
    <property type="entry name" value="Sig_transdc_resp-reg_receiver"/>
</dbReference>
<dbReference type="InterPro" id="IPR052893">
    <property type="entry name" value="TCS_response_regulator"/>
</dbReference>
<protein>
    <submittedName>
        <fullName evidence="3">Response regulator</fullName>
    </submittedName>
</protein>
<dbReference type="Pfam" id="PF00072">
    <property type="entry name" value="Response_reg"/>
    <property type="match status" value="1"/>
</dbReference>
<dbReference type="AlphaFoldDB" id="A0A6P0C944"/>
<dbReference type="Proteomes" id="UP000468591">
    <property type="component" value="Unassembled WGS sequence"/>
</dbReference>
<feature type="modified residue" description="4-aspartylphosphate" evidence="1">
    <location>
        <position position="66"/>
    </location>
</feature>
<dbReference type="SUPFAM" id="SSF52172">
    <property type="entry name" value="CheY-like"/>
    <property type="match status" value="1"/>
</dbReference>
<sequence length="143" mass="15854">MKDQQSDSPIQLALLIDDEAIDQKMYMRIMERSGVVGRIMGFLAADHALDYLKSNPDQAVDAIFLDINMPRMDGFEFLEAATAALGPSFAKVCIVMLTTSLDPYDHERAAAFEVVKDFINKPLTIDVIHHVAELVRQTANGKG</sequence>
<comment type="caution">
    <text evidence="3">The sequence shown here is derived from an EMBL/GenBank/DDBJ whole genome shotgun (WGS) entry which is preliminary data.</text>
</comment>
<accession>A0A6P0C944</accession>
<dbReference type="PANTHER" id="PTHR44520:SF2">
    <property type="entry name" value="RESPONSE REGULATOR RCP1"/>
    <property type="match status" value="1"/>
</dbReference>
<gene>
    <name evidence="3" type="ORF">GV827_08240</name>
</gene>
<dbReference type="RefSeq" id="WP_164353316.1">
    <property type="nucleotide sequence ID" value="NZ_JAABNT010000004.1"/>
</dbReference>
<evidence type="ECO:0000313" key="4">
    <source>
        <dbReference type="Proteomes" id="UP000468591"/>
    </source>
</evidence>
<organism evidence="3 4">
    <name type="scientific">Sulfitobacter sediminilitoris</name>
    <dbReference type="NCBI Taxonomy" id="2698830"/>
    <lineage>
        <taxon>Bacteria</taxon>
        <taxon>Pseudomonadati</taxon>
        <taxon>Pseudomonadota</taxon>
        <taxon>Alphaproteobacteria</taxon>
        <taxon>Rhodobacterales</taxon>
        <taxon>Roseobacteraceae</taxon>
        <taxon>Sulfitobacter</taxon>
    </lineage>
</organism>
<keyword evidence="1" id="KW-0597">Phosphoprotein</keyword>
<dbReference type="PANTHER" id="PTHR44520">
    <property type="entry name" value="RESPONSE REGULATOR RCP1-RELATED"/>
    <property type="match status" value="1"/>
</dbReference>
<evidence type="ECO:0000256" key="1">
    <source>
        <dbReference type="PROSITE-ProRule" id="PRU00169"/>
    </source>
</evidence>
<dbReference type="PROSITE" id="PS50110">
    <property type="entry name" value="RESPONSE_REGULATORY"/>
    <property type="match status" value="1"/>
</dbReference>